<feature type="compositionally biased region" description="Basic residues" evidence="1">
    <location>
        <begin position="8"/>
        <end position="28"/>
    </location>
</feature>
<accession>A0A8A4XCT9</accession>
<name>A0A8A4XCT9_9VIRU</name>
<dbReference type="InterPro" id="IPR029053">
    <property type="entry name" value="Viral_coat"/>
</dbReference>
<dbReference type="Gene3D" id="2.60.120.20">
    <property type="match status" value="1"/>
</dbReference>
<feature type="region of interest" description="Disordered" evidence="1">
    <location>
        <begin position="1"/>
        <end position="28"/>
    </location>
</feature>
<proteinExistence type="predicted"/>
<dbReference type="EMBL" id="MW182791">
    <property type="protein sequence ID" value="QTE03440.1"/>
    <property type="molecule type" value="Genomic_DNA"/>
</dbReference>
<protein>
    <submittedName>
        <fullName evidence="2">Capsid protein</fullName>
    </submittedName>
</protein>
<reference evidence="2" key="1">
    <citation type="submission" date="2020-10" db="EMBL/GenBank/DDBJ databases">
        <title>CRESS DNA virus dark matter in the feces of wild birds.</title>
        <authorList>
            <person name="Yang S."/>
            <person name="Zhang W."/>
        </authorList>
    </citation>
    <scope>NUCLEOTIDE SEQUENCE</scope>
    <source>
        <strain evidence="2">Phe68cre13</strain>
    </source>
</reference>
<evidence type="ECO:0000313" key="2">
    <source>
        <dbReference type="EMBL" id="QTE03440.1"/>
    </source>
</evidence>
<sequence>MHSEMPIRRTRRTRTPARRIKRRPQGVSRAVKKYVKKMQPKVEMKQTWFHENEIAINTLTQGLSRVVPEPIVAGTGNTNRIGNDINAMSYHLKGALTNNANTEVYVRCIFFGCNASVDPAAVFFRQAGTGPTAPVSSINGLDAIYFPINKLELKVMWDKVYKLAGNSGSTTTSKTVLLNKFIKLGGKKLTYKGPVDNIPDNYTYYVTWIASEAYDDTTTGQTVEVSYLSRFFYKDA</sequence>
<organism evidence="2">
    <name type="scientific">Syrmaticus reevesii CRESS-DNA-virus sp</name>
    <dbReference type="NCBI Taxonomy" id="2815059"/>
    <lineage>
        <taxon>Viruses</taxon>
        <taxon>Monodnaviria</taxon>
        <taxon>Shotokuvirae</taxon>
        <taxon>Cressdnaviricota</taxon>
    </lineage>
</organism>
<evidence type="ECO:0000256" key="1">
    <source>
        <dbReference type="SAM" id="MobiDB-lite"/>
    </source>
</evidence>